<feature type="non-terminal residue" evidence="1">
    <location>
        <position position="1"/>
    </location>
</feature>
<reference evidence="1 2" key="1">
    <citation type="journal article" date="2018" name="Nat. Biotechnol.">
        <title>A standardized bacterial taxonomy based on genome phylogeny substantially revises the tree of life.</title>
        <authorList>
            <person name="Parks D.H."/>
            <person name="Chuvochina M."/>
            <person name="Waite D.W."/>
            <person name="Rinke C."/>
            <person name="Skarshewski A."/>
            <person name="Chaumeil P.A."/>
            <person name="Hugenholtz P."/>
        </authorList>
    </citation>
    <scope>NUCLEOTIDE SEQUENCE [LARGE SCALE GENOMIC DNA]</scope>
    <source>
        <strain evidence="1">UBA11728</strain>
    </source>
</reference>
<comment type="caution">
    <text evidence="1">The sequence shown here is derived from an EMBL/GenBank/DDBJ whole genome shotgun (WGS) entry which is preliminary data.</text>
</comment>
<gene>
    <name evidence="1" type="ORF">DHW61_02315</name>
</gene>
<evidence type="ECO:0000313" key="1">
    <source>
        <dbReference type="EMBL" id="HCL01241.1"/>
    </source>
</evidence>
<dbReference type="EMBL" id="DPVV01000086">
    <property type="protein sequence ID" value="HCL01241.1"/>
    <property type="molecule type" value="Genomic_DNA"/>
</dbReference>
<organism evidence="1 2">
    <name type="scientific">Lachnoclostridium phytofermentans</name>
    <dbReference type="NCBI Taxonomy" id="66219"/>
    <lineage>
        <taxon>Bacteria</taxon>
        <taxon>Bacillati</taxon>
        <taxon>Bacillota</taxon>
        <taxon>Clostridia</taxon>
        <taxon>Lachnospirales</taxon>
        <taxon>Lachnospiraceae</taxon>
    </lineage>
</organism>
<accession>A0A3D2X292</accession>
<dbReference type="Proteomes" id="UP000262969">
    <property type="component" value="Unassembled WGS sequence"/>
</dbReference>
<sequence length="89" mass="10240">RVYRKEICPFEVVENFEKEGFQKYDAAYLLPFLEGLAQCYINASVRLSNSMVGEVVMINKSKLSRPVVKVDNHFIDLSKQKELKIASIL</sequence>
<dbReference type="AlphaFoldDB" id="A0A3D2X292"/>
<name>A0A3D2X292_9FIRM</name>
<proteinExistence type="predicted"/>
<protein>
    <submittedName>
        <fullName evidence="1">Transcriptional regulator</fullName>
    </submittedName>
</protein>
<evidence type="ECO:0000313" key="2">
    <source>
        <dbReference type="Proteomes" id="UP000262969"/>
    </source>
</evidence>